<evidence type="ECO:0000313" key="8">
    <source>
        <dbReference type="Proteomes" id="UP000238312"/>
    </source>
</evidence>
<accession>A0A2T0MQE2</accession>
<dbReference type="CDD" id="cd03747">
    <property type="entry name" value="Ntn_PGA_like"/>
    <property type="match status" value="1"/>
</dbReference>
<dbReference type="GO" id="GO:0017000">
    <property type="term" value="P:antibiotic biosynthetic process"/>
    <property type="evidence" value="ECO:0007669"/>
    <property type="project" value="InterPro"/>
</dbReference>
<evidence type="ECO:0000256" key="5">
    <source>
        <dbReference type="PIRSR" id="PIRSR001227-1"/>
    </source>
</evidence>
<evidence type="ECO:0000256" key="2">
    <source>
        <dbReference type="ARBA" id="ARBA00022729"/>
    </source>
</evidence>
<name>A0A2T0MQE2_9ACTN</name>
<dbReference type="PANTHER" id="PTHR34218">
    <property type="entry name" value="PEPTIDASE S45 PENICILLIN AMIDASE"/>
    <property type="match status" value="1"/>
</dbReference>
<keyword evidence="3" id="KW-0378">Hydrolase</keyword>
<dbReference type="InterPro" id="IPR043146">
    <property type="entry name" value="Penicillin_amidase_N_B-knob"/>
</dbReference>
<evidence type="ECO:0000256" key="6">
    <source>
        <dbReference type="SAM" id="MobiDB-lite"/>
    </source>
</evidence>
<dbReference type="InterPro" id="IPR029055">
    <property type="entry name" value="Ntn_hydrolases_N"/>
</dbReference>
<keyword evidence="2" id="KW-0732">Signal</keyword>
<evidence type="ECO:0000256" key="1">
    <source>
        <dbReference type="ARBA" id="ARBA00006586"/>
    </source>
</evidence>
<sequence>MRRTGGTARRRVIEAVAALCVSGALLAFLASGLGPVPPLGQALDPGTGVWASAEDAAGVRSETLRLPGLRGPVTVSFSPAGVPTVAAGSDGDLFEALGYTHARFRLTQMDLQRRLGSGRMAELVGPAGVESDKFQLQLGLLRTAEAQWAATPHDSESAVALLAYARGVNAWIGQARAAHRRPALFSLTGVHPADWTPVDSLVVQGVLTENTSFTTGPLALSILQRSLGERHTREWFPVLPPNAQRPYDPGPYEKAVSKPAAAGRAPAVRDDGATAATADRTALAWIAAQAGGSAGSQRNSNAWAVNGPLAAGGRAMLAGDPHLPHTLPSYWFQAALRSPGYSVTGFTLPGMPAVLIGRNEHISWTVTNAQTQSTFYYREVTDPHRPGEYYWRGAWRRMERLTYAIPVRGGAPVRLTVDLTVHGPVMTQLGQTMSVYWTGATGSPSLTAILSVARARDFDGFTAALRDWHSPAQNFVYADDAGNIGAVAAGHFPIVASGEPWLPLPGTGAADVTGMVPYEAAPRVYNPPDHMVVSANDRPVGAGYPYYLGPSTGFDPGYRTRRIRDYLGSRRAMTKDDFTALQHDVTDGLAIRIVPRLLDALRDDRLTPAEREARAQLAAWQGAMDPDSGAAAVWWTFWNAYLTAVFQPWWTAGKVPVHLDPGRLAISASQTTLSGSLESWTLRDQDNAAFTPPRGRARTAREVMRAAFHRAIADLSARLGPSPQSWAWGRVHSVSFPSLTGAPGLGYGPLPAGGDPQTVNAAGGDMSSVFGPSMRMVVNWVGESRSDDATAYPGGQSENPGSPWYRNLLAEWLSGRYRPLPVPGAGSSPVTWTLSAGREDG</sequence>
<dbReference type="Gene3D" id="1.10.1400.10">
    <property type="match status" value="1"/>
</dbReference>
<feature type="region of interest" description="Disordered" evidence="6">
    <location>
        <begin position="252"/>
        <end position="273"/>
    </location>
</feature>
<dbReference type="Gene3D" id="3.60.20.10">
    <property type="entry name" value="Glutamine Phosphoribosylpyrophosphate, subunit 1, domain 1"/>
    <property type="match status" value="1"/>
</dbReference>
<dbReference type="Proteomes" id="UP000238312">
    <property type="component" value="Unassembled WGS sequence"/>
</dbReference>
<dbReference type="InterPro" id="IPR023343">
    <property type="entry name" value="Penicillin_amidase_dom1"/>
</dbReference>
<comment type="caution">
    <text evidence="7">The sequence shown here is derived from an EMBL/GenBank/DDBJ whole genome shotgun (WGS) entry which is preliminary data.</text>
</comment>
<dbReference type="SUPFAM" id="SSF56235">
    <property type="entry name" value="N-terminal nucleophile aminohydrolases (Ntn hydrolases)"/>
    <property type="match status" value="1"/>
</dbReference>
<dbReference type="Gene3D" id="2.30.120.10">
    <property type="match status" value="1"/>
</dbReference>
<protein>
    <submittedName>
        <fullName evidence="7">Penicillin amidase</fullName>
    </submittedName>
</protein>
<dbReference type="PIRSF" id="PIRSF001227">
    <property type="entry name" value="Pen_acylase"/>
    <property type="match status" value="1"/>
</dbReference>
<evidence type="ECO:0000313" key="7">
    <source>
        <dbReference type="EMBL" id="PRX60348.1"/>
    </source>
</evidence>
<keyword evidence="8" id="KW-1185">Reference proteome</keyword>
<dbReference type="Gene3D" id="1.10.439.10">
    <property type="entry name" value="Penicillin Amidohydrolase, domain 1"/>
    <property type="match status" value="1"/>
</dbReference>
<dbReference type="PANTHER" id="PTHR34218:SF3">
    <property type="entry name" value="ACYL-HOMOSERINE LACTONE ACYLASE PVDQ"/>
    <property type="match status" value="1"/>
</dbReference>
<feature type="active site" description="Nucleophile" evidence="5">
    <location>
        <position position="300"/>
    </location>
</feature>
<dbReference type="InterPro" id="IPR043147">
    <property type="entry name" value="Penicillin_amidase_A-knob"/>
</dbReference>
<reference evidence="7 8" key="1">
    <citation type="submission" date="2018-03" db="EMBL/GenBank/DDBJ databases">
        <title>Genomic Encyclopedia of Type Strains, Phase III (KMG-III): the genomes of soil and plant-associated and newly described type strains.</title>
        <authorList>
            <person name="Whitman W."/>
        </authorList>
    </citation>
    <scope>NUCLEOTIDE SEQUENCE [LARGE SCALE GENOMIC DNA]</scope>
    <source>
        <strain evidence="7 8">CGMCC 4.7104</strain>
    </source>
</reference>
<comment type="similarity">
    <text evidence="1">Belongs to the peptidase S45 family.</text>
</comment>
<dbReference type="InterPro" id="IPR014395">
    <property type="entry name" value="Pen/GL7ACA/AHL_acylase"/>
</dbReference>
<evidence type="ECO:0000256" key="4">
    <source>
        <dbReference type="ARBA" id="ARBA00023145"/>
    </source>
</evidence>
<evidence type="ECO:0000256" key="3">
    <source>
        <dbReference type="ARBA" id="ARBA00022801"/>
    </source>
</evidence>
<keyword evidence="4" id="KW-0865">Zymogen</keyword>
<dbReference type="InterPro" id="IPR002692">
    <property type="entry name" value="S45"/>
</dbReference>
<organism evidence="7 8">
    <name type="scientific">Nonomuraea fuscirosea</name>
    <dbReference type="NCBI Taxonomy" id="1291556"/>
    <lineage>
        <taxon>Bacteria</taxon>
        <taxon>Bacillati</taxon>
        <taxon>Actinomycetota</taxon>
        <taxon>Actinomycetes</taxon>
        <taxon>Streptosporangiales</taxon>
        <taxon>Streptosporangiaceae</taxon>
        <taxon>Nonomuraea</taxon>
    </lineage>
</organism>
<dbReference type="Pfam" id="PF01804">
    <property type="entry name" value="Penicil_amidase"/>
    <property type="match status" value="1"/>
</dbReference>
<dbReference type="GO" id="GO:0016811">
    <property type="term" value="F:hydrolase activity, acting on carbon-nitrogen (but not peptide) bonds, in linear amides"/>
    <property type="evidence" value="ECO:0007669"/>
    <property type="project" value="InterPro"/>
</dbReference>
<gene>
    <name evidence="7" type="ORF">B0I32_117115</name>
</gene>
<proteinExistence type="inferred from homology"/>
<dbReference type="EMBL" id="PVNG01000017">
    <property type="protein sequence ID" value="PRX60348.1"/>
    <property type="molecule type" value="Genomic_DNA"/>
</dbReference>
<dbReference type="AlphaFoldDB" id="A0A2T0MQE2"/>